<dbReference type="Gene3D" id="3.30.300.30">
    <property type="match status" value="1"/>
</dbReference>
<evidence type="ECO:0000313" key="3">
    <source>
        <dbReference type="Proteomes" id="UP000738431"/>
    </source>
</evidence>
<accession>A0ABZ1C7S9</accession>
<dbReference type="EMBL" id="CP139781">
    <property type="protein sequence ID" value="WRQ87764.1"/>
    <property type="molecule type" value="Genomic_DNA"/>
</dbReference>
<dbReference type="CDD" id="cd07989">
    <property type="entry name" value="LPLAT_AGPAT-like"/>
    <property type="match status" value="1"/>
</dbReference>
<proteinExistence type="predicted"/>
<dbReference type="Pfam" id="PF00501">
    <property type="entry name" value="AMP-binding"/>
    <property type="match status" value="1"/>
</dbReference>
<gene>
    <name evidence="2" type="ORF">K1X11_023375</name>
</gene>
<dbReference type="Proteomes" id="UP000738431">
    <property type="component" value="Chromosome"/>
</dbReference>
<dbReference type="SUPFAM" id="SSF56801">
    <property type="entry name" value="Acetyl-CoA synthetase-like"/>
    <property type="match status" value="1"/>
</dbReference>
<keyword evidence="3" id="KW-1185">Reference proteome</keyword>
<dbReference type="InterPro" id="IPR000873">
    <property type="entry name" value="AMP-dep_synth/lig_dom"/>
</dbReference>
<dbReference type="InterPro" id="IPR045851">
    <property type="entry name" value="AMP-bd_C_sf"/>
</dbReference>
<organism evidence="2 3">
    <name type="scientific">Actomonas aquatica</name>
    <dbReference type="NCBI Taxonomy" id="2866162"/>
    <lineage>
        <taxon>Bacteria</taxon>
        <taxon>Pseudomonadati</taxon>
        <taxon>Verrucomicrobiota</taxon>
        <taxon>Opitutia</taxon>
        <taxon>Opitutales</taxon>
        <taxon>Opitutaceae</taxon>
        <taxon>Actomonas</taxon>
    </lineage>
</organism>
<dbReference type="SMART" id="SM00563">
    <property type="entry name" value="PlsC"/>
    <property type="match status" value="1"/>
</dbReference>
<sequence length="746" mass="82447">MAKQPRFTRSTLPWIIELFAAALTRILYRVRFSGAEKLPQGGALLAANHLSYVDVLVLQLACPRPIRFVGFEGMRDSHWVFRWAFKLSKSIAITPENALGATRAVVDHLKRGELVLLFVEGAISRTGQLMRLRRGYQLMAQKAGVPVVPVVHDGLWGSIFSFSGNRYLFKSPRLKRTHVFVAWGDPVAADQLPPERLRRDMLDLAEHAFQQRPQLKRHLGREVVRGLARRPWRLEIVDRTAGRREIKAGQLLAAAAALSRHIRRTIPDRRVGIVLPPGAGGSIANLAVLCAGKIPVNLNFTAGRASIETSLKLGEITTILSAEAVQAKVKDFPWPEKTLDLRKEMEAMGGKKAVLPWLLGAWLLPNQWFADLLGLPKYGDREEAGLLFTSGSSGEPKGVVLTHRNILSNCWQISSLSILPDSATMLACLPIFHSFGFTVTLWYPMMRGCRVVTVPSPLDTRKIVDSIREEEATVLIGAPTFLRPLVKRAESRDLRSLNLVVSGAEKMPLDLYEAVKEKFHIEIMQGYGLTETTPATNINQPNPLRPDTVGAEPQLGKRLGSVGRMMPGMTARILNPDTMEEQSFSQQGIVAFKGGNVFEGYLKNPEKTAEAFHGDWFITGDLGRFDEDGFLYIEGRLSRFSKIGGEMVPHGTVEQRIIDVFDLDQSEGYIIAVMGVPDSSKGEALVLLTTLELTVAEVREKLLAVGVPNLWVPKVVKHLDVIPVLGTGKLDLKGCKDAALACVELD</sequence>
<feature type="domain" description="Phospholipid/glycerol acyltransferase" evidence="1">
    <location>
        <begin position="43"/>
        <end position="155"/>
    </location>
</feature>
<protein>
    <submittedName>
        <fullName evidence="2">AMP-binding protein</fullName>
    </submittedName>
</protein>
<dbReference type="InterPro" id="IPR042099">
    <property type="entry name" value="ANL_N_sf"/>
</dbReference>
<reference evidence="2 3" key="2">
    <citation type="submission" date="2023-12" db="EMBL/GenBank/DDBJ databases">
        <title>Description of an unclassified Opitutus bacterium of Verrucomicrobiota.</title>
        <authorList>
            <person name="Zhang D.-F."/>
        </authorList>
    </citation>
    <scope>NUCLEOTIDE SEQUENCE [LARGE SCALE GENOMIC DNA]</scope>
    <source>
        <strain evidence="2 3">WL0086</strain>
    </source>
</reference>
<evidence type="ECO:0000259" key="1">
    <source>
        <dbReference type="SMART" id="SM00563"/>
    </source>
</evidence>
<dbReference type="SUPFAM" id="SSF69593">
    <property type="entry name" value="Glycerol-3-phosphate (1)-acyltransferase"/>
    <property type="match status" value="1"/>
</dbReference>
<dbReference type="PANTHER" id="PTHR43767">
    <property type="entry name" value="LONG-CHAIN-FATTY-ACID--COA LIGASE"/>
    <property type="match status" value="1"/>
</dbReference>
<dbReference type="InterPro" id="IPR050237">
    <property type="entry name" value="ATP-dep_AMP-bd_enzyme"/>
</dbReference>
<name>A0ABZ1C7S9_9BACT</name>
<dbReference type="PROSITE" id="PS00455">
    <property type="entry name" value="AMP_BINDING"/>
    <property type="match status" value="1"/>
</dbReference>
<dbReference type="RefSeq" id="WP_221030079.1">
    <property type="nucleotide sequence ID" value="NZ_CP139781.1"/>
</dbReference>
<reference evidence="2 3" key="1">
    <citation type="submission" date="2021-08" db="EMBL/GenBank/DDBJ databases">
        <authorList>
            <person name="Zhang D."/>
            <person name="Zhang A."/>
            <person name="Wang L."/>
        </authorList>
    </citation>
    <scope>NUCLEOTIDE SEQUENCE [LARGE SCALE GENOMIC DNA]</scope>
    <source>
        <strain evidence="2 3">WL0086</strain>
    </source>
</reference>
<evidence type="ECO:0000313" key="2">
    <source>
        <dbReference type="EMBL" id="WRQ87764.1"/>
    </source>
</evidence>
<dbReference type="InterPro" id="IPR002123">
    <property type="entry name" value="Plipid/glycerol_acylTrfase"/>
</dbReference>
<dbReference type="InterPro" id="IPR020845">
    <property type="entry name" value="AMP-binding_CS"/>
</dbReference>
<dbReference type="PANTHER" id="PTHR43767:SF1">
    <property type="entry name" value="NONRIBOSOMAL PEPTIDE SYNTHASE PES1 (EUROFUNG)-RELATED"/>
    <property type="match status" value="1"/>
</dbReference>
<dbReference type="Pfam" id="PF01553">
    <property type="entry name" value="Acyltransferase"/>
    <property type="match status" value="1"/>
</dbReference>
<dbReference type="Gene3D" id="3.40.50.12780">
    <property type="entry name" value="N-terminal domain of ligase-like"/>
    <property type="match status" value="1"/>
</dbReference>